<evidence type="ECO:0000256" key="4">
    <source>
        <dbReference type="SAM" id="MobiDB-lite"/>
    </source>
</evidence>
<dbReference type="EMBL" id="JAULSV010000007">
    <property type="protein sequence ID" value="KAK0638807.1"/>
    <property type="molecule type" value="Genomic_DNA"/>
</dbReference>
<feature type="domain" description="DNA replication factor Cdt1 C-terminal" evidence="5">
    <location>
        <begin position="361"/>
        <end position="461"/>
    </location>
</feature>
<evidence type="ECO:0000256" key="2">
    <source>
        <dbReference type="ARBA" id="ARBA00023306"/>
    </source>
</evidence>
<gene>
    <name evidence="6" type="ORF">B0T16DRAFT_359912</name>
</gene>
<feature type="region of interest" description="Disordered" evidence="4">
    <location>
        <begin position="64"/>
        <end position="145"/>
    </location>
</feature>
<dbReference type="AlphaFoldDB" id="A0AA39XRD0"/>
<evidence type="ECO:0000256" key="3">
    <source>
        <dbReference type="SAM" id="Coils"/>
    </source>
</evidence>
<dbReference type="Pfam" id="PF16679">
    <property type="entry name" value="CDT1_C"/>
    <property type="match status" value="1"/>
</dbReference>
<sequence length="488" mass="53906">MPGAISRGTRSVRGKSAATTKPSASITNFTRVSKLQTLGKDISEKVVALETGRTSSIEIVLKTRKRSADDEPEALTSSAKKARFESEAKPVQPIAPIAPVTRKRKTVKFAEPETLKTPPKPALSSASSSRKRQFQADESTDRAASEAETLLERLNIQASPIRKRSRTLRPEPENDFDLPQELIDLLDLHIAFLKTLNMSYAHNGTGSPVDLRTIFTSVSQSWGKRRVTLDDIRLLVGILNWTPVKAEKSQSSFILSDYGRNKICIEAQNAGRGPLREAKLNMDFEANLRTLWIGRRDQNIKLFIATLPKASVKNCEVTNQVLAKGQRTLMELKNGVVRKQQEKEEAKAQVPTLNADGSKMSLLDRIRFKEVRQAQAAQGPSPAELMRRAALQRAEDIAAVIRMLCMATSSGQARVSFTMAALMTKIKESLRNPISVDDGTSCVRILATEIAPQWMRIVTVGGRENVVLQTAFKPTEAAIQERVKVLLG</sequence>
<dbReference type="Pfam" id="PF26121">
    <property type="entry name" value="HTH_CDT1"/>
    <property type="match status" value="1"/>
</dbReference>
<comment type="caution">
    <text evidence="6">The sequence shown here is derived from an EMBL/GenBank/DDBJ whole genome shotgun (WGS) entry which is preliminary data.</text>
</comment>
<organism evidence="6 7">
    <name type="scientific">Cercophora newfieldiana</name>
    <dbReference type="NCBI Taxonomy" id="92897"/>
    <lineage>
        <taxon>Eukaryota</taxon>
        <taxon>Fungi</taxon>
        <taxon>Dikarya</taxon>
        <taxon>Ascomycota</taxon>
        <taxon>Pezizomycotina</taxon>
        <taxon>Sordariomycetes</taxon>
        <taxon>Sordariomycetidae</taxon>
        <taxon>Sordariales</taxon>
        <taxon>Lasiosphaeriaceae</taxon>
        <taxon>Cercophora</taxon>
    </lineage>
</organism>
<dbReference type="InterPro" id="IPR038090">
    <property type="entry name" value="Cdt1_C_WH_dom_sf"/>
</dbReference>
<evidence type="ECO:0000313" key="6">
    <source>
        <dbReference type="EMBL" id="KAK0638807.1"/>
    </source>
</evidence>
<dbReference type="Proteomes" id="UP001174936">
    <property type="component" value="Unassembled WGS sequence"/>
</dbReference>
<proteinExistence type="inferred from homology"/>
<name>A0AA39XRD0_9PEZI</name>
<protein>
    <recommendedName>
        <fullName evidence="5">DNA replication factor Cdt1 C-terminal domain-containing protein</fullName>
    </recommendedName>
</protein>
<evidence type="ECO:0000259" key="5">
    <source>
        <dbReference type="Pfam" id="PF16679"/>
    </source>
</evidence>
<feature type="region of interest" description="Disordered" evidence="4">
    <location>
        <begin position="1"/>
        <end position="24"/>
    </location>
</feature>
<dbReference type="Gene3D" id="1.10.10.1420">
    <property type="entry name" value="DNA replication factor Cdt1, C-terminal WH domain"/>
    <property type="match status" value="1"/>
</dbReference>
<accession>A0AA39XRD0</accession>
<keyword evidence="7" id="KW-1185">Reference proteome</keyword>
<evidence type="ECO:0000256" key="1">
    <source>
        <dbReference type="ARBA" id="ARBA00008356"/>
    </source>
</evidence>
<dbReference type="InterPro" id="IPR032054">
    <property type="entry name" value="Cdt1_C"/>
</dbReference>
<keyword evidence="2" id="KW-0131">Cell cycle</keyword>
<reference evidence="6" key="1">
    <citation type="submission" date="2023-06" db="EMBL/GenBank/DDBJ databases">
        <title>Genome-scale phylogeny and comparative genomics of the fungal order Sordariales.</title>
        <authorList>
            <consortium name="Lawrence Berkeley National Laboratory"/>
            <person name="Hensen N."/>
            <person name="Bonometti L."/>
            <person name="Westerberg I."/>
            <person name="Brannstrom I.O."/>
            <person name="Guillou S."/>
            <person name="Cros-Aarteil S."/>
            <person name="Calhoun S."/>
            <person name="Haridas S."/>
            <person name="Kuo A."/>
            <person name="Mondo S."/>
            <person name="Pangilinan J."/>
            <person name="Riley R."/>
            <person name="Labutti K."/>
            <person name="Andreopoulos B."/>
            <person name="Lipzen A."/>
            <person name="Chen C."/>
            <person name="Yanf M."/>
            <person name="Daum C."/>
            <person name="Ng V."/>
            <person name="Clum A."/>
            <person name="Steindorff A."/>
            <person name="Ohm R."/>
            <person name="Martin F."/>
            <person name="Silar P."/>
            <person name="Natvig D."/>
            <person name="Lalanne C."/>
            <person name="Gautier V."/>
            <person name="Ament-Velasquez S.L."/>
            <person name="Kruys A."/>
            <person name="Hutchinson M.I."/>
            <person name="Powell A.J."/>
            <person name="Barry K."/>
            <person name="Miller A.N."/>
            <person name="Grigoriev I.V."/>
            <person name="Debuchy R."/>
            <person name="Gladieux P."/>
            <person name="Thoren M.H."/>
            <person name="Johannesson H."/>
        </authorList>
    </citation>
    <scope>NUCLEOTIDE SEQUENCE</scope>
    <source>
        <strain evidence="6">SMH2532-1</strain>
    </source>
</reference>
<feature type="coiled-coil region" evidence="3">
    <location>
        <begin position="329"/>
        <end position="356"/>
    </location>
</feature>
<keyword evidence="3" id="KW-0175">Coiled coil</keyword>
<comment type="similarity">
    <text evidence="1">Belongs to the Cdt1 family.</text>
</comment>
<evidence type="ECO:0000313" key="7">
    <source>
        <dbReference type="Proteomes" id="UP001174936"/>
    </source>
</evidence>